<dbReference type="SUPFAM" id="SSF50249">
    <property type="entry name" value="Nucleic acid-binding proteins"/>
    <property type="match status" value="1"/>
</dbReference>
<evidence type="ECO:0000313" key="11">
    <source>
        <dbReference type="EMBL" id="PWN97615.1"/>
    </source>
</evidence>
<comment type="subcellular location">
    <subcellularLocation>
        <location evidence="1">Mitochondrion</location>
    </subcellularLocation>
</comment>
<keyword evidence="5" id="KW-0687">Ribonucleoprotein</keyword>
<dbReference type="FunFam" id="2.40.50.140:FF:000128">
    <property type="entry name" value="50S ribosomal protein L2"/>
    <property type="match status" value="1"/>
</dbReference>
<dbReference type="OrthoDB" id="268576at2759"/>
<sequence>MLRCAVASSQRAAAAAASSSSSAGAAMSVQRLASAAASCSSSSAASLRGVRALSSVAQVPNYDVSPPTLPPFMRRSRLSPAAVALATHGGEPTRRERRTAQKAQRKAEVKRKAESSIFAKAGVAAQKYAPYVRRDRQFKTFKPITRSLRWTRYVLTPHLHRGKPERALTIAKRGTGGRNSTGRVTVRGRGGGHRRRLRLIDFYRRESGEQEVLRIEYDPGRSAHIALIQHKVSGLKSYILAPEGLRAGDTVESYRSGENTPAGDGEASSLDIGIFRTRAIRPGNVLPLSLIPIGTKIHAATLVPNGPAKLIRSAGAEGQLIAFVKRAKAALPGSVGFIEPSESDEELSELDVSSGAVVPTHAQVKLTSGEVRLLPMSCAAAIGRVSNIDHEHVRLGKAGRARWLGIKPKVRGVAMNACDHPHGGGRGKSKSNMHPRSIYGHKTKGPRTRKPGTKGGNMMVVRERPRMNGKRAGKA</sequence>
<evidence type="ECO:0000256" key="1">
    <source>
        <dbReference type="ARBA" id="ARBA00004173"/>
    </source>
</evidence>
<keyword evidence="12" id="KW-1185">Reference proteome</keyword>
<dbReference type="GO" id="GO:0032543">
    <property type="term" value="P:mitochondrial translation"/>
    <property type="evidence" value="ECO:0007669"/>
    <property type="project" value="TreeGrafter"/>
</dbReference>
<gene>
    <name evidence="11" type="ORF">FA09DRAFT_330285</name>
</gene>
<dbReference type="GeneID" id="37270085"/>
<dbReference type="InterPro" id="IPR012340">
    <property type="entry name" value="NA-bd_OB-fold"/>
</dbReference>
<evidence type="ECO:0000256" key="5">
    <source>
        <dbReference type="ARBA" id="ARBA00023274"/>
    </source>
</evidence>
<dbReference type="PANTHER" id="PTHR13691:SF5">
    <property type="entry name" value="LARGE RIBOSOMAL SUBUNIT PROTEIN UL2M"/>
    <property type="match status" value="1"/>
</dbReference>
<evidence type="ECO:0000256" key="3">
    <source>
        <dbReference type="ARBA" id="ARBA00022980"/>
    </source>
</evidence>
<keyword evidence="4" id="KW-0496">Mitochondrion</keyword>
<feature type="domain" description="Large ribosomal subunit protein uL2 RNA-binding" evidence="10">
    <location>
        <begin position="177"/>
        <end position="253"/>
    </location>
</feature>
<dbReference type="Pfam" id="PF00181">
    <property type="entry name" value="Ribosomal_L2_N"/>
    <property type="match status" value="1"/>
</dbReference>
<keyword evidence="3 11" id="KW-0689">Ribosomal protein</keyword>
<dbReference type="STRING" id="58919.A0A316ZBH7"/>
<dbReference type="RefSeq" id="XP_025597894.1">
    <property type="nucleotide sequence ID" value="XM_025742541.1"/>
</dbReference>
<evidence type="ECO:0000256" key="4">
    <source>
        <dbReference type="ARBA" id="ARBA00023128"/>
    </source>
</evidence>
<dbReference type="EMBL" id="KZ819294">
    <property type="protein sequence ID" value="PWN97615.1"/>
    <property type="molecule type" value="Genomic_DNA"/>
</dbReference>
<evidence type="ECO:0000256" key="8">
    <source>
        <dbReference type="SAM" id="MobiDB-lite"/>
    </source>
</evidence>
<comment type="similarity">
    <text evidence="2">Belongs to the universal ribosomal protein uL2 family.</text>
</comment>
<reference evidence="11 12" key="1">
    <citation type="journal article" date="2018" name="Mol. Biol. Evol.">
        <title>Broad Genomic Sampling Reveals a Smut Pathogenic Ancestry of the Fungal Clade Ustilaginomycotina.</title>
        <authorList>
            <person name="Kijpornyongpan T."/>
            <person name="Mondo S.J."/>
            <person name="Barry K."/>
            <person name="Sandor L."/>
            <person name="Lee J."/>
            <person name="Lipzen A."/>
            <person name="Pangilinan J."/>
            <person name="LaButti K."/>
            <person name="Hainaut M."/>
            <person name="Henrissat B."/>
            <person name="Grigoriev I.V."/>
            <person name="Spatafora J.W."/>
            <person name="Aime M.C."/>
        </authorList>
    </citation>
    <scope>NUCLEOTIDE SEQUENCE [LARGE SCALE GENOMIC DNA]</scope>
    <source>
        <strain evidence="11 12">MCA 4186</strain>
    </source>
</reference>
<dbReference type="PROSITE" id="PS00467">
    <property type="entry name" value="RIBOSOMAL_L2"/>
    <property type="match status" value="1"/>
</dbReference>
<feature type="region of interest" description="Disordered" evidence="8">
    <location>
        <begin position="85"/>
        <end position="105"/>
    </location>
</feature>
<dbReference type="InterPro" id="IPR014726">
    <property type="entry name" value="Ribosomal_uL2_dom3"/>
</dbReference>
<dbReference type="InterPro" id="IPR008991">
    <property type="entry name" value="Translation_prot_SH3-like_sf"/>
</dbReference>
<feature type="compositionally biased region" description="Basic residues" evidence="8">
    <location>
        <begin position="423"/>
        <end position="452"/>
    </location>
</feature>
<evidence type="ECO:0000256" key="7">
    <source>
        <dbReference type="ARBA" id="ARBA00069872"/>
    </source>
</evidence>
<evidence type="ECO:0000313" key="12">
    <source>
        <dbReference type="Proteomes" id="UP000245946"/>
    </source>
</evidence>
<dbReference type="InterPro" id="IPR022669">
    <property type="entry name" value="Ribosomal_uL2_C"/>
</dbReference>
<dbReference type="PANTHER" id="PTHR13691">
    <property type="entry name" value="RIBOSOMAL PROTEIN L2"/>
    <property type="match status" value="1"/>
</dbReference>
<evidence type="ECO:0000259" key="10">
    <source>
        <dbReference type="SMART" id="SM01383"/>
    </source>
</evidence>
<proteinExistence type="inferred from homology"/>
<dbReference type="InterPro" id="IPR002171">
    <property type="entry name" value="Ribosomal_uL2"/>
</dbReference>
<dbReference type="Gene3D" id="4.10.950.10">
    <property type="entry name" value="Ribosomal protein L2, domain 3"/>
    <property type="match status" value="1"/>
</dbReference>
<dbReference type="Gene3D" id="2.40.50.140">
    <property type="entry name" value="Nucleic acid-binding proteins"/>
    <property type="match status" value="1"/>
</dbReference>
<dbReference type="GO" id="GO:0005762">
    <property type="term" value="C:mitochondrial large ribosomal subunit"/>
    <property type="evidence" value="ECO:0007669"/>
    <property type="project" value="TreeGrafter"/>
</dbReference>
<dbReference type="SUPFAM" id="SSF50104">
    <property type="entry name" value="Translation proteins SH3-like domain"/>
    <property type="match status" value="1"/>
</dbReference>
<dbReference type="AlphaFoldDB" id="A0A316ZBH7"/>
<comment type="function">
    <text evidence="6">Component of the mitochondrial ribosome (mitoribosome), a dedicated translation machinery responsible for the synthesis of mitochondrial genome-encoded proteins, including at least some of the essential transmembrane subunits of the mitochondrial respiratory chain. The mitoribosomes are attached to the mitochondrial inner membrane and translation products are cotranslationally integrated into the membrane.</text>
</comment>
<dbReference type="FunFam" id="4.10.950.10:FF:000001">
    <property type="entry name" value="50S ribosomal protein L2"/>
    <property type="match status" value="1"/>
</dbReference>
<accession>A0A316ZBH7</accession>
<feature type="domain" description="Large ribosomal subunit protein uL2 C-terminal" evidence="9">
    <location>
        <begin position="280"/>
        <end position="442"/>
    </location>
</feature>
<dbReference type="GO" id="GO:0003723">
    <property type="term" value="F:RNA binding"/>
    <property type="evidence" value="ECO:0007669"/>
    <property type="project" value="TreeGrafter"/>
</dbReference>
<dbReference type="Pfam" id="PF03947">
    <property type="entry name" value="Ribosomal_L2_C"/>
    <property type="match status" value="1"/>
</dbReference>
<evidence type="ECO:0000259" key="9">
    <source>
        <dbReference type="SMART" id="SM01382"/>
    </source>
</evidence>
<dbReference type="SMART" id="SM01383">
    <property type="entry name" value="Ribosomal_L2"/>
    <property type="match status" value="1"/>
</dbReference>
<dbReference type="Gene3D" id="2.30.30.30">
    <property type="match status" value="1"/>
</dbReference>
<feature type="region of interest" description="Disordered" evidence="8">
    <location>
        <begin position="421"/>
        <end position="475"/>
    </location>
</feature>
<evidence type="ECO:0000256" key="2">
    <source>
        <dbReference type="ARBA" id="ARBA00005636"/>
    </source>
</evidence>
<organism evidence="11 12">
    <name type="scientific">Tilletiopsis washingtonensis</name>
    <dbReference type="NCBI Taxonomy" id="58919"/>
    <lineage>
        <taxon>Eukaryota</taxon>
        <taxon>Fungi</taxon>
        <taxon>Dikarya</taxon>
        <taxon>Basidiomycota</taxon>
        <taxon>Ustilaginomycotina</taxon>
        <taxon>Exobasidiomycetes</taxon>
        <taxon>Entylomatales</taxon>
        <taxon>Entylomatales incertae sedis</taxon>
        <taxon>Tilletiopsis</taxon>
    </lineage>
</organism>
<dbReference type="InterPro" id="IPR022671">
    <property type="entry name" value="Ribosomal_uL2_CS"/>
</dbReference>
<dbReference type="InterPro" id="IPR014722">
    <property type="entry name" value="Rib_uL2_dom2"/>
</dbReference>
<evidence type="ECO:0000256" key="6">
    <source>
        <dbReference type="ARBA" id="ARBA00037226"/>
    </source>
</evidence>
<dbReference type="GO" id="GO:0003735">
    <property type="term" value="F:structural constituent of ribosome"/>
    <property type="evidence" value="ECO:0007669"/>
    <property type="project" value="InterPro"/>
</dbReference>
<protein>
    <recommendedName>
        <fullName evidence="7">Large ribosomal subunit protein uL2m</fullName>
    </recommendedName>
</protein>
<dbReference type="InterPro" id="IPR022666">
    <property type="entry name" value="Ribosomal_uL2_RNA-bd_dom"/>
</dbReference>
<name>A0A316ZBH7_9BASI</name>
<dbReference type="SMART" id="SM01382">
    <property type="entry name" value="Ribosomal_L2_C"/>
    <property type="match status" value="1"/>
</dbReference>
<dbReference type="Proteomes" id="UP000245946">
    <property type="component" value="Unassembled WGS sequence"/>
</dbReference>